<feature type="region of interest" description="Disordered" evidence="1">
    <location>
        <begin position="24"/>
        <end position="92"/>
    </location>
</feature>
<organism evidence="2 3">
    <name type="scientific">Homarus americanus</name>
    <name type="common">American lobster</name>
    <dbReference type="NCBI Taxonomy" id="6706"/>
    <lineage>
        <taxon>Eukaryota</taxon>
        <taxon>Metazoa</taxon>
        <taxon>Ecdysozoa</taxon>
        <taxon>Arthropoda</taxon>
        <taxon>Crustacea</taxon>
        <taxon>Multicrustacea</taxon>
        <taxon>Malacostraca</taxon>
        <taxon>Eumalacostraca</taxon>
        <taxon>Eucarida</taxon>
        <taxon>Decapoda</taxon>
        <taxon>Pleocyemata</taxon>
        <taxon>Astacidea</taxon>
        <taxon>Nephropoidea</taxon>
        <taxon>Nephropidae</taxon>
        <taxon>Homarus</taxon>
    </lineage>
</organism>
<feature type="compositionally biased region" description="Basic and acidic residues" evidence="1">
    <location>
        <begin position="240"/>
        <end position="261"/>
    </location>
</feature>
<accession>A0A8J5K2V4</accession>
<feature type="compositionally biased region" description="Polar residues" evidence="1">
    <location>
        <begin position="966"/>
        <end position="1031"/>
    </location>
</feature>
<feature type="compositionally biased region" description="Polar residues" evidence="1">
    <location>
        <begin position="777"/>
        <end position="820"/>
    </location>
</feature>
<evidence type="ECO:0000313" key="2">
    <source>
        <dbReference type="EMBL" id="KAG7165598.1"/>
    </source>
</evidence>
<feature type="compositionally biased region" description="Polar residues" evidence="1">
    <location>
        <begin position="312"/>
        <end position="331"/>
    </location>
</feature>
<name>A0A8J5K2V4_HOMAM</name>
<feature type="region of interest" description="Disordered" evidence="1">
    <location>
        <begin position="1396"/>
        <end position="1415"/>
    </location>
</feature>
<feature type="compositionally biased region" description="Basic and acidic residues" evidence="1">
    <location>
        <begin position="1675"/>
        <end position="1686"/>
    </location>
</feature>
<feature type="region of interest" description="Disordered" evidence="1">
    <location>
        <begin position="234"/>
        <end position="263"/>
    </location>
</feature>
<feature type="compositionally biased region" description="Polar residues" evidence="1">
    <location>
        <begin position="638"/>
        <end position="658"/>
    </location>
</feature>
<feature type="compositionally biased region" description="Polar residues" evidence="1">
    <location>
        <begin position="830"/>
        <end position="871"/>
    </location>
</feature>
<feature type="compositionally biased region" description="Polar residues" evidence="1">
    <location>
        <begin position="667"/>
        <end position="680"/>
    </location>
</feature>
<feature type="compositionally biased region" description="Acidic residues" evidence="1">
    <location>
        <begin position="69"/>
        <end position="79"/>
    </location>
</feature>
<evidence type="ECO:0000256" key="1">
    <source>
        <dbReference type="SAM" id="MobiDB-lite"/>
    </source>
</evidence>
<protein>
    <submittedName>
        <fullName evidence="2">Histone-lysine N-methyltransferase 2D-like 4</fullName>
    </submittedName>
</protein>
<feature type="region of interest" description="Disordered" evidence="1">
    <location>
        <begin position="932"/>
        <end position="1043"/>
    </location>
</feature>
<feature type="compositionally biased region" description="Polar residues" evidence="1">
    <location>
        <begin position="712"/>
        <end position="724"/>
    </location>
</feature>
<feature type="compositionally biased region" description="Polar residues" evidence="1">
    <location>
        <begin position="740"/>
        <end position="769"/>
    </location>
</feature>
<feature type="region of interest" description="Disordered" evidence="1">
    <location>
        <begin position="1806"/>
        <end position="1847"/>
    </location>
</feature>
<feature type="compositionally biased region" description="Low complexity" evidence="1">
    <location>
        <begin position="1807"/>
        <end position="1833"/>
    </location>
</feature>
<feature type="compositionally biased region" description="Low complexity" evidence="1">
    <location>
        <begin position="942"/>
        <end position="962"/>
    </location>
</feature>
<feature type="compositionally biased region" description="Polar residues" evidence="1">
    <location>
        <begin position="80"/>
        <end position="89"/>
    </location>
</feature>
<evidence type="ECO:0000313" key="3">
    <source>
        <dbReference type="Proteomes" id="UP000747542"/>
    </source>
</evidence>
<gene>
    <name evidence="2" type="primary">Kmt2d-L4</name>
    <name evidence="2" type="ORF">Hamer_G013096</name>
</gene>
<proteinExistence type="predicted"/>
<dbReference type="EMBL" id="JAHLQT010024020">
    <property type="protein sequence ID" value="KAG7165598.1"/>
    <property type="molecule type" value="Genomic_DNA"/>
</dbReference>
<feature type="region of interest" description="Disordered" evidence="1">
    <location>
        <begin position="1179"/>
        <end position="1220"/>
    </location>
</feature>
<feature type="region of interest" description="Disordered" evidence="1">
    <location>
        <begin position="310"/>
        <end position="335"/>
    </location>
</feature>
<comment type="caution">
    <text evidence="2">The sequence shown here is derived from an EMBL/GenBank/DDBJ whole genome shotgun (WGS) entry which is preliminary data.</text>
</comment>
<feature type="region of interest" description="Disordered" evidence="1">
    <location>
        <begin position="1673"/>
        <end position="1695"/>
    </location>
</feature>
<keyword evidence="3" id="KW-1185">Reference proteome</keyword>
<feature type="region of interest" description="Disordered" evidence="1">
    <location>
        <begin position="606"/>
        <end position="886"/>
    </location>
</feature>
<dbReference type="Proteomes" id="UP000747542">
    <property type="component" value="Unassembled WGS sequence"/>
</dbReference>
<sequence length="2265" mass="246407">MNARCSRVVKAMPGLRSLVARRRSSLASPPYVPNTSNQPPDLSDLCDNTGKGQKSDIKDLQPSEQVNENSEEVDQDQETSDIVNSQSLGNDDFVTPEEVNENDNEVNQSQELCDAYHVISNRTKERTVKGGEVSSNQELTNIEPDESNNAQGLAVLNGETALQNEEPTVEDHVESDSAQNTVDVNDKEVNPSQEVTDVAVGYVEKDSSYEIKNVDSEKNNYHQELTNAECVQNNSLQELTDGKNEAPKENEGTTEADHAEKNSAQGITIVNEEVNQASDSCHVVKGSALEGKDVNNKAEIEVIRFVKKDGDNVSQSDSPDILTGKQSNPSDGNGKLLTKSFSNTDNKDQAKLNSKICDSGNQSSDAVQCSERINFHTVSKKYSGNTNNRVNRSAMEIESTLASRGVTIVRRMVDSTDNSGRVKNEMVQNTKNDVTNNGSVITANIEISKPGGISRLSTQSYSRSSSLNANSKGLASVSIQSGSSVRHFSGGQISRTVSKDMCKANNVRGTFVKAGPKAIPIISNRKGSTQLNPRGMPINPNSKVTPLHPAWREMPNHSNMRGPTVANIRGLKVDITQKGLVAHKGFAAHLRPRGPVVQNSLRGTALQPNLRGPAMPTDHRGLPRYMNTKGPLRYTSPRGPTTKSTITGVSPQSKSAVLSSYVRPVTPQLSRSAGNQSQPRSIGLPHHSKSAEVSLLSRPAEVSPQARPTEMSPRSHSTQMSPQSRPAVMSPLSHAAKLSPYSQSTKMSPQSNSAEVSPQSRPSDLLSKSRSAEVDLSAQSRSSDMSPQSRTTETVLSPQSRSAEVSPQSRSAQISPQALSTGIHPHSRYTGMSPQSRITELSSQSRSMGLLPQSGSAEVSPQLRSTGLSPQSASTSATAAGRHAQMSMMGVPPQTSTIGTISHSNNERLPPHSTSGGHLSQANTMGIPSQILPSGLPHMVNSERFSGSASSSGFPGFSGRSEAFSPYNNPGEFSTPSNTNEFSAQLNSGGFNMHSNSGGFPTQTNLVGYPTQTNSCGFPQPANSGDYSSHNPGGLVGQTDSEGFRAHSSCGGFPTPINPAGGYTPHSSAEPFNVPTNSGEFHENPSEMMMYPGSRDFSMHTNSREFPSYSNSDQLSNHPLSQEMSAHAGHIIGEQYTQSNYGDSLVHTGYREASLHSRTNPGEVPLLPDFRESSLQHNYRDSSVPHNYGNFRDPSSQNNSRTSQSHSSYRDMPLHPNMSELQGHANTRAQTPHVNFKEQPASTGYRGQDILGNYMDPPAIPNFRETMALSDCREQSIPNFRENVSHTSPREQVLPNFREDVSHTSPREHVLPGFGENISHTSPSFGESVNHASPTEQVLPSLREPINHNSPRDQIIPFGEPVNHTSPRNQVISGFREPVSHASPREQVLPSFQETVSHTSPREQVLPSFGDSVSHNSPREILPSFQETLSDTSPKQPFLPGFREPIDYTGFREPMDPNNSNPRELLDYAASCRQPSNSVQSNKIGADDSYRDAQSMSDFRVNSQHITLEEPRVDMKFKEASLGSSYTESTALPSFTESFEHSSPSELLRKKENNNAGLPVFRDASHYTTPRSIPDCGSFKETAVSPSSRSPGYANARNCYGSHHTGDLPSYLDRQESSMYPCANDSSDSLLRESTAYCSKRELSVHSSSVYSSAHTDVRVAGVHVRSRISGVHVGARDSSHPEKSHVQSTQGYGVHSGIGNSLDYSGTIDSLVHPDGRDTYIDPKMTETSVHHVTIQSHYRNLPLGSSTVDPANPLNSVEGKLFNNESSLMDVTPNEFDVSAFHSSPTTSHHINEHPVPSKCVKAPVDISPSGSPSCSDSVGSPEKFSSVVSSSKHESGASPSSQDRIVIKMKLLHSDLGSESERHCRAENASVTELGCDSRNSVKYPLSKYTRWTIDSIINGREDINCEEGLDKLDIEEGELGFQEDCKSTLSDSPKRTSKRRSPILCSESKDTKLDTNKNLMKKTLRITIANPLRTRVSPEDDCTDAKVKESKCDSMRLGSETIQDEGNGDVQSVTISSVHRSSIENDTENQTHLCTAKKLRVRHLKSTSPAPSIESCASSASASRASSRRCSRSSDASVSSVTSVFNEGNDYPVVPDIKKCSIVIKRIYTTDNYSCYSSSLCDKKSVLNKQDARPARPKRKAAVEASERCHKSLRSLDTTDIKKKNPHNGAFNKGNKFVSVNLTTSKNLHSNIPRCSVLLYDIFMNCRINKMMCPGCSRHYDSSDSVQVNINKATISLLCSACQWLVVKTVHPREVDSMAPS</sequence>
<feature type="compositionally biased region" description="Polar residues" evidence="1">
    <location>
        <begin position="1193"/>
        <end position="1207"/>
    </location>
</feature>
<reference evidence="2" key="1">
    <citation type="journal article" date="2021" name="Sci. Adv.">
        <title>The American lobster genome reveals insights on longevity, neural, and immune adaptations.</title>
        <authorList>
            <person name="Polinski J.M."/>
            <person name="Zimin A.V."/>
            <person name="Clark K.F."/>
            <person name="Kohn A.B."/>
            <person name="Sadowski N."/>
            <person name="Timp W."/>
            <person name="Ptitsyn A."/>
            <person name="Khanna P."/>
            <person name="Romanova D.Y."/>
            <person name="Williams P."/>
            <person name="Greenwood S.J."/>
            <person name="Moroz L.L."/>
            <person name="Walt D.R."/>
            <person name="Bodnar A.G."/>
        </authorList>
    </citation>
    <scope>NUCLEOTIDE SEQUENCE</scope>
    <source>
        <strain evidence="2">GMGI-L3</strain>
    </source>
</reference>